<reference evidence="4" key="1">
    <citation type="submission" date="2020-05" db="EMBL/GenBank/DDBJ databases">
        <title>Phylogenomic resolution of chytrid fungi.</title>
        <authorList>
            <person name="Stajich J.E."/>
            <person name="Amses K."/>
            <person name="Simmons R."/>
            <person name="Seto K."/>
            <person name="Myers J."/>
            <person name="Bonds A."/>
            <person name="Quandt C.A."/>
            <person name="Barry K."/>
            <person name="Liu P."/>
            <person name="Grigoriev I."/>
            <person name="Longcore J.E."/>
            <person name="James T.Y."/>
        </authorList>
    </citation>
    <scope>NUCLEOTIDE SEQUENCE</scope>
    <source>
        <strain evidence="4">JEL0513</strain>
    </source>
</reference>
<name>A0AAD5T0N0_9FUNG</name>
<evidence type="ECO:0000256" key="3">
    <source>
        <dbReference type="SAM" id="SignalP"/>
    </source>
</evidence>
<dbReference type="EMBL" id="JADGJH010001699">
    <property type="protein sequence ID" value="KAJ3110732.1"/>
    <property type="molecule type" value="Genomic_DNA"/>
</dbReference>
<keyword evidence="2" id="KW-0472">Membrane</keyword>
<feature type="chain" id="PRO_5042054469" evidence="3">
    <location>
        <begin position="20"/>
        <end position="740"/>
    </location>
</feature>
<accession>A0AAD5T0N0</accession>
<keyword evidence="2" id="KW-1133">Transmembrane helix</keyword>
<dbReference type="AlphaFoldDB" id="A0AAD5T0N0"/>
<evidence type="ECO:0000256" key="1">
    <source>
        <dbReference type="SAM" id="MobiDB-lite"/>
    </source>
</evidence>
<evidence type="ECO:0000256" key="2">
    <source>
        <dbReference type="SAM" id="Phobius"/>
    </source>
</evidence>
<evidence type="ECO:0000313" key="4">
    <source>
        <dbReference type="EMBL" id="KAJ3110732.1"/>
    </source>
</evidence>
<keyword evidence="5" id="KW-1185">Reference proteome</keyword>
<dbReference type="Proteomes" id="UP001211907">
    <property type="component" value="Unassembled WGS sequence"/>
</dbReference>
<evidence type="ECO:0000313" key="5">
    <source>
        <dbReference type="Proteomes" id="UP001211907"/>
    </source>
</evidence>
<keyword evidence="2" id="KW-0812">Transmembrane</keyword>
<protein>
    <submittedName>
        <fullName evidence="4">Uncharacterized protein</fullName>
    </submittedName>
</protein>
<feature type="compositionally biased region" description="Polar residues" evidence="1">
    <location>
        <begin position="196"/>
        <end position="207"/>
    </location>
</feature>
<proteinExistence type="predicted"/>
<sequence>MQTSLVIVIILAFVVFADSASPSLISEVAGLTLPEIGQAIESMKSMASSSDPCVGNCLGLIPSPINETSPDALETVCTNAAIPISEKKCLSFDAGIELEQEPKEANLRSMDDSEVPYSSISRSILRKNINGTPKMGHISSITRQKQLEEKATKFDNVVVIVDTTESSTRRKIPMKRRFSMMPPIMWDRNRGKNKSESTIASSTSPNGSREIPETVGLGLLQKTENGVLLSIPSVYLNEFGGITLFVVLLICNMITMWSLDEAASCIFGYMLSRNGFSFAVTGFMHAPPLRKVLFSQSLALTSQYRKIFFRISFLWILVEGLKILTPISAVALEASKWAIYNDYIDCIYFSQERKPVDRKWPNLNAESGVGEYVFGSSLGIMRSENSVNLTTAMHPPALISALNDGDTIKGPGFSVDISTTCKCSSDVSAAAFVGAGVVFSQAQEVLQQYISLQKRTGLTFGVTLNNESVQITNVFTTRFGLCGGSGPKSSPLVCSTIMDNHLSMILEIAFMTDGTTASIAPNVVNPISITGQASLDWLAFAMNAILNGPVSSYLTNPTVPGSLSPLLWWTSPNLIAVDRGIVEAGVETMYAILFKAAIQRTYISNAMSCPRKNTLNSFQSLLMIMPSGYFACNFILVVQIVISIAAILCFGFWFSSPSPISPAVRALQEPIYLIALLATSTNIGTGLNDYCNAETYAIWQKLDTKCKIGESITTIDLDTGKIVLEKPSLHNPETKNKKSF</sequence>
<gene>
    <name evidence="4" type="ORF">HK100_002923</name>
</gene>
<organism evidence="4 5">
    <name type="scientific">Physocladia obscura</name>
    <dbReference type="NCBI Taxonomy" id="109957"/>
    <lineage>
        <taxon>Eukaryota</taxon>
        <taxon>Fungi</taxon>
        <taxon>Fungi incertae sedis</taxon>
        <taxon>Chytridiomycota</taxon>
        <taxon>Chytridiomycota incertae sedis</taxon>
        <taxon>Chytridiomycetes</taxon>
        <taxon>Chytridiales</taxon>
        <taxon>Chytriomycetaceae</taxon>
        <taxon>Physocladia</taxon>
    </lineage>
</organism>
<feature type="transmembrane region" description="Helical" evidence="2">
    <location>
        <begin position="629"/>
        <end position="654"/>
    </location>
</feature>
<comment type="caution">
    <text evidence="4">The sequence shown here is derived from an EMBL/GenBank/DDBJ whole genome shotgun (WGS) entry which is preliminary data.</text>
</comment>
<feature type="region of interest" description="Disordered" evidence="1">
    <location>
        <begin position="185"/>
        <end position="209"/>
    </location>
</feature>
<feature type="signal peptide" evidence="3">
    <location>
        <begin position="1"/>
        <end position="19"/>
    </location>
</feature>
<keyword evidence="3" id="KW-0732">Signal</keyword>